<evidence type="ECO:0000256" key="3">
    <source>
        <dbReference type="ARBA" id="ARBA00022840"/>
    </source>
</evidence>
<dbReference type="SMART" id="SM00797">
    <property type="entry name" value="AHS2"/>
    <property type="match status" value="1"/>
</dbReference>
<organism evidence="5 6">
    <name type="scientific">Peribacillus huizhouensis</name>
    <dbReference type="NCBI Taxonomy" id="1501239"/>
    <lineage>
        <taxon>Bacteria</taxon>
        <taxon>Bacillati</taxon>
        <taxon>Bacillota</taxon>
        <taxon>Bacilli</taxon>
        <taxon>Bacillales</taxon>
        <taxon>Bacillaceae</taxon>
        <taxon>Peribacillus</taxon>
    </lineage>
</organism>
<dbReference type="SUPFAM" id="SSF50891">
    <property type="entry name" value="Cyclophilin-like"/>
    <property type="match status" value="1"/>
</dbReference>
<keyword evidence="3" id="KW-0067">ATP-binding</keyword>
<dbReference type="Gene3D" id="2.40.100.10">
    <property type="entry name" value="Cyclophilin-like"/>
    <property type="match status" value="1"/>
</dbReference>
<keyword evidence="6" id="KW-1185">Reference proteome</keyword>
<dbReference type="Pfam" id="PF02626">
    <property type="entry name" value="CT_A_B"/>
    <property type="match status" value="1"/>
</dbReference>
<dbReference type="InterPro" id="IPR003778">
    <property type="entry name" value="CT_A_B"/>
</dbReference>
<evidence type="ECO:0000256" key="1">
    <source>
        <dbReference type="ARBA" id="ARBA00022741"/>
    </source>
</evidence>
<sequence length="333" mass="36890">MIKIIKPGLLTTVQDLGRYGLQKYGVIASGAMDQLAHRIANLLVGNEENKSALEITLIGPVIEFTENTLISLAGGNLSPKINGVPVDLWRPILVRKGSKLSFGPCKTGCRAYLAVAGSYQVTTVMGSDSTYIRAGIGGFLGRPLKAGDVLNMERMTSCSKRIFQQLSNEIGERDYIEATWKVDPMITACYIDKKPIRVIVGRQYHWFTEESKQAFFREEFMVSSQSDRMGYRLNGCHLALSTDKEMVSEAVSFGTIQVPAEGNPIVLMADRQTTGGYPKIAQISSVDLPVIAQAKPGDKLQFRLISVEESQLKYLEREEQIKQLRLGISLLHR</sequence>
<dbReference type="InterPro" id="IPR052708">
    <property type="entry name" value="PxpC"/>
</dbReference>
<dbReference type="NCBIfam" id="TIGR00724">
    <property type="entry name" value="urea_amlyse_rel"/>
    <property type="match status" value="1"/>
</dbReference>
<feature type="domain" description="Carboxyltransferase" evidence="4">
    <location>
        <begin position="23"/>
        <end position="320"/>
    </location>
</feature>
<proteinExistence type="predicted"/>
<protein>
    <submittedName>
        <fullName evidence="5">Antagonist of KipI</fullName>
    </submittedName>
</protein>
<keyword evidence="1" id="KW-0547">Nucleotide-binding</keyword>
<evidence type="ECO:0000259" key="4">
    <source>
        <dbReference type="SMART" id="SM00797"/>
    </source>
</evidence>
<dbReference type="InterPro" id="IPR029000">
    <property type="entry name" value="Cyclophilin-like_dom_sf"/>
</dbReference>
<dbReference type="PANTHER" id="PTHR43309">
    <property type="entry name" value="5-OXOPROLINASE SUBUNIT C"/>
    <property type="match status" value="1"/>
</dbReference>
<dbReference type="Proteomes" id="UP000626697">
    <property type="component" value="Unassembled WGS sequence"/>
</dbReference>
<reference evidence="5 6" key="1">
    <citation type="submission" date="2020-08" db="EMBL/GenBank/DDBJ databases">
        <title>Genomic Encyclopedia of Type Strains, Phase IV (KMG-IV): sequencing the most valuable type-strain genomes for metagenomic binning, comparative biology and taxonomic classification.</title>
        <authorList>
            <person name="Goeker M."/>
        </authorList>
    </citation>
    <scope>NUCLEOTIDE SEQUENCE [LARGE SCALE GENOMIC DNA]</scope>
    <source>
        <strain evidence="5 6">DSM 105481</strain>
    </source>
</reference>
<evidence type="ECO:0000313" key="6">
    <source>
        <dbReference type="Proteomes" id="UP000626697"/>
    </source>
</evidence>
<evidence type="ECO:0000256" key="2">
    <source>
        <dbReference type="ARBA" id="ARBA00022801"/>
    </source>
</evidence>
<dbReference type="EMBL" id="JACJHX010000011">
    <property type="protein sequence ID" value="MBA9027981.1"/>
    <property type="molecule type" value="Genomic_DNA"/>
</dbReference>
<comment type="caution">
    <text evidence="5">The sequence shown here is derived from an EMBL/GenBank/DDBJ whole genome shotgun (WGS) entry which is preliminary data.</text>
</comment>
<name>A0ABR6CTC0_9BACI</name>
<dbReference type="RefSeq" id="WP_182503247.1">
    <property type="nucleotide sequence ID" value="NZ_JACJHX010000011.1"/>
</dbReference>
<evidence type="ECO:0000313" key="5">
    <source>
        <dbReference type="EMBL" id="MBA9027981.1"/>
    </source>
</evidence>
<gene>
    <name evidence="5" type="ORF">HNP81_003295</name>
</gene>
<keyword evidence="2" id="KW-0378">Hydrolase</keyword>
<dbReference type="PANTHER" id="PTHR43309:SF5">
    <property type="entry name" value="5-OXOPROLINASE SUBUNIT C"/>
    <property type="match status" value="1"/>
</dbReference>
<accession>A0ABR6CTC0</accession>